<dbReference type="Gene3D" id="3.40.50.150">
    <property type="entry name" value="Vaccinia Virus protein VP39"/>
    <property type="match status" value="1"/>
</dbReference>
<evidence type="ECO:0000313" key="2">
    <source>
        <dbReference type="EMBL" id="PJC22410.1"/>
    </source>
</evidence>
<dbReference type="SUPFAM" id="SSF53335">
    <property type="entry name" value="S-adenosyl-L-methionine-dependent methyltransferases"/>
    <property type="match status" value="1"/>
</dbReference>
<evidence type="ECO:0000259" key="1">
    <source>
        <dbReference type="Pfam" id="PF01861"/>
    </source>
</evidence>
<proteinExistence type="predicted"/>
<dbReference type="InterPro" id="IPR002052">
    <property type="entry name" value="DNA_methylase_N6_adenine_CS"/>
</dbReference>
<dbReference type="GO" id="GO:0032259">
    <property type="term" value="P:methylation"/>
    <property type="evidence" value="ECO:0007669"/>
    <property type="project" value="InterPro"/>
</dbReference>
<dbReference type="PANTHER" id="PTHR23290:SF0">
    <property type="entry name" value="RRNA N6-ADENOSINE-METHYLTRANSFERASE METTL5"/>
    <property type="match status" value="1"/>
</dbReference>
<evidence type="ECO:0000313" key="3">
    <source>
        <dbReference type="Proteomes" id="UP000228781"/>
    </source>
</evidence>
<dbReference type="Pfam" id="PF01861">
    <property type="entry name" value="BpsA_C"/>
    <property type="match status" value="1"/>
</dbReference>
<comment type="caution">
    <text evidence="2">The sequence shown here is derived from an EMBL/GenBank/DDBJ whole genome shotgun (WGS) entry which is preliminary data.</text>
</comment>
<dbReference type="EMBL" id="PFSK01000037">
    <property type="protein sequence ID" value="PJC22410.1"/>
    <property type="molecule type" value="Genomic_DNA"/>
</dbReference>
<dbReference type="CDD" id="cd02440">
    <property type="entry name" value="AdoMet_MTases"/>
    <property type="match status" value="1"/>
</dbReference>
<feature type="domain" description="N(4)-bis(aminopropyl)spermidine synthase C-terminal" evidence="1">
    <location>
        <begin position="5"/>
        <end position="183"/>
    </location>
</feature>
<reference evidence="3" key="1">
    <citation type="submission" date="2017-09" db="EMBL/GenBank/DDBJ databases">
        <title>Depth-based differentiation of microbial function through sediment-hosted aquifers and enrichment of novel symbionts in the deep terrestrial subsurface.</title>
        <authorList>
            <person name="Probst A.J."/>
            <person name="Ladd B."/>
            <person name="Jarett J.K."/>
            <person name="Geller-Mcgrath D.E."/>
            <person name="Sieber C.M.K."/>
            <person name="Emerson J.B."/>
            <person name="Anantharaman K."/>
            <person name="Thomas B.C."/>
            <person name="Malmstrom R."/>
            <person name="Stieglmeier M."/>
            <person name="Klingl A."/>
            <person name="Woyke T."/>
            <person name="Ryan C.M."/>
            <person name="Banfield J.F."/>
        </authorList>
    </citation>
    <scope>NUCLEOTIDE SEQUENCE [LARGE SCALE GENOMIC DNA]</scope>
</reference>
<sequence>MGLVELRPKAKRKLDQFGATEETLVARVNFLASRGFLTNSKILFLGDYDLTSLASLPKAKNTEIWVLDLDGDVLEVIKRESKEAIRIIKHNLRSPTPYRLITSFDAIFTDPPYTPEGVSLFLSRSLEALSKGERGRILFCYGTSEKAPERVLAVQERILAHGVVIEELLPNFNEYIAAKTIGDTSDLYILRPTPKTRPLIRGEYRGKIYTYER</sequence>
<dbReference type="PANTHER" id="PTHR23290">
    <property type="entry name" value="RRNA N6-ADENOSINE-METHYLTRANSFERASE METTL5"/>
    <property type="match status" value="1"/>
</dbReference>
<protein>
    <recommendedName>
        <fullName evidence="1">N(4)-bis(aminopropyl)spermidine synthase C-terminal domain-containing protein</fullName>
    </recommendedName>
</protein>
<organism evidence="2 3">
    <name type="scientific">candidate division WWE3 bacterium CG_4_9_14_0_2_um_filter_48_10</name>
    <dbReference type="NCBI Taxonomy" id="1975078"/>
    <lineage>
        <taxon>Bacteria</taxon>
        <taxon>Katanobacteria</taxon>
    </lineage>
</organism>
<dbReference type="GO" id="GO:0008168">
    <property type="term" value="F:methyltransferase activity"/>
    <property type="evidence" value="ECO:0007669"/>
    <property type="project" value="InterPro"/>
</dbReference>
<name>A0A2M8EID3_UNCKA</name>
<dbReference type="InterPro" id="IPR029063">
    <property type="entry name" value="SAM-dependent_MTases_sf"/>
</dbReference>
<dbReference type="InterPro" id="IPR051720">
    <property type="entry name" value="rRNA_MeTrfase/Polyamine_Synth"/>
</dbReference>
<dbReference type="PROSITE" id="PS00092">
    <property type="entry name" value="N6_MTASE"/>
    <property type="match status" value="1"/>
</dbReference>
<dbReference type="GO" id="GO:0003676">
    <property type="term" value="F:nucleic acid binding"/>
    <property type="evidence" value="ECO:0007669"/>
    <property type="project" value="InterPro"/>
</dbReference>
<dbReference type="Proteomes" id="UP000228781">
    <property type="component" value="Unassembled WGS sequence"/>
</dbReference>
<accession>A0A2M8EID3</accession>
<dbReference type="InterPro" id="IPR002723">
    <property type="entry name" value="BpsA_C"/>
</dbReference>
<dbReference type="GO" id="GO:0006596">
    <property type="term" value="P:polyamine biosynthetic process"/>
    <property type="evidence" value="ECO:0007669"/>
    <property type="project" value="TreeGrafter"/>
</dbReference>
<dbReference type="AlphaFoldDB" id="A0A2M8EID3"/>
<gene>
    <name evidence="2" type="ORF">CO059_02520</name>
</gene>